<keyword evidence="1" id="KW-0812">Transmembrane</keyword>
<dbReference type="PANTHER" id="PTHR45907">
    <property type="entry name" value="SERPENTINE RECEPTOR, CLASS J"/>
    <property type="match status" value="1"/>
</dbReference>
<evidence type="ECO:0000256" key="1">
    <source>
        <dbReference type="SAM" id="Phobius"/>
    </source>
</evidence>
<reference evidence="2" key="1">
    <citation type="submission" date="2023-10" db="EMBL/GenBank/DDBJ databases">
        <title>Genome assembly of Pristionchus species.</title>
        <authorList>
            <person name="Yoshida K."/>
            <person name="Sommer R.J."/>
        </authorList>
    </citation>
    <scope>NUCLEOTIDE SEQUENCE</scope>
    <source>
        <strain evidence="2">RS5133</strain>
    </source>
</reference>
<dbReference type="Proteomes" id="UP001432322">
    <property type="component" value="Unassembled WGS sequence"/>
</dbReference>
<dbReference type="EMBL" id="BTSY01000004">
    <property type="protein sequence ID" value="GMT23655.1"/>
    <property type="molecule type" value="Genomic_DNA"/>
</dbReference>
<comment type="caution">
    <text evidence="2">The sequence shown here is derived from an EMBL/GenBank/DDBJ whole genome shotgun (WGS) entry which is preliminary data.</text>
</comment>
<dbReference type="PANTHER" id="PTHR45907:SF16">
    <property type="entry name" value="SERPENTINE RECEPTOR, CLASS J"/>
    <property type="match status" value="1"/>
</dbReference>
<feature type="transmembrane region" description="Helical" evidence="1">
    <location>
        <begin position="85"/>
        <end position="107"/>
    </location>
</feature>
<dbReference type="AlphaFoldDB" id="A0AAV5W042"/>
<dbReference type="Pfam" id="PF10326">
    <property type="entry name" value="7TM_GPCR_Str"/>
    <property type="match status" value="1"/>
</dbReference>
<protein>
    <recommendedName>
        <fullName evidence="4">G protein-coupled receptor</fullName>
    </recommendedName>
</protein>
<keyword evidence="1" id="KW-0472">Membrane</keyword>
<feature type="transmembrane region" description="Helical" evidence="1">
    <location>
        <begin position="41"/>
        <end position="65"/>
    </location>
</feature>
<name>A0AAV5W042_9BILA</name>
<feature type="transmembrane region" description="Helical" evidence="1">
    <location>
        <begin position="6"/>
        <end position="29"/>
    </location>
</feature>
<gene>
    <name evidence="2" type="ORF">PFISCL1PPCAC_14952</name>
</gene>
<keyword evidence="1" id="KW-1133">Transmembrane helix</keyword>
<feature type="non-terminal residue" evidence="2">
    <location>
        <position position="1"/>
    </location>
</feature>
<evidence type="ECO:0000313" key="2">
    <source>
        <dbReference type="EMBL" id="GMT23655.1"/>
    </source>
</evidence>
<keyword evidence="3" id="KW-1185">Reference proteome</keyword>
<accession>A0AAV5W042</accession>
<dbReference type="InterPro" id="IPR019428">
    <property type="entry name" value="7TM_GPCR_serpentine_rcpt_Str"/>
</dbReference>
<sequence>SSFFKEIAFISQVVITILAYIFNFILIFIVQTNTRKDIGTYRILITYFAVSDLYYNSMHFVVYPIPEMYGNSFVMRGHGWYTELLGVALYCGVYGHAFPIIIFHFVYRFMAIKYRNCSKQCTLVRLCSTNQ</sequence>
<evidence type="ECO:0008006" key="4">
    <source>
        <dbReference type="Google" id="ProtNLM"/>
    </source>
</evidence>
<organism evidence="2 3">
    <name type="scientific">Pristionchus fissidentatus</name>
    <dbReference type="NCBI Taxonomy" id="1538716"/>
    <lineage>
        <taxon>Eukaryota</taxon>
        <taxon>Metazoa</taxon>
        <taxon>Ecdysozoa</taxon>
        <taxon>Nematoda</taxon>
        <taxon>Chromadorea</taxon>
        <taxon>Rhabditida</taxon>
        <taxon>Rhabditina</taxon>
        <taxon>Diplogasteromorpha</taxon>
        <taxon>Diplogasteroidea</taxon>
        <taxon>Neodiplogasteridae</taxon>
        <taxon>Pristionchus</taxon>
    </lineage>
</organism>
<proteinExistence type="predicted"/>
<evidence type="ECO:0000313" key="3">
    <source>
        <dbReference type="Proteomes" id="UP001432322"/>
    </source>
</evidence>
<dbReference type="InterPro" id="IPR019423">
    <property type="entry name" value="7TM_GPCR_serpentine_rcpt_Srj"/>
</dbReference>